<dbReference type="Pfam" id="PF00580">
    <property type="entry name" value="UvrD-helicase"/>
    <property type="match status" value="1"/>
</dbReference>
<accession>A0AAU8GC88</accession>
<dbReference type="Gene3D" id="1.10.10.160">
    <property type="match status" value="1"/>
</dbReference>
<dbReference type="FunFam" id="1.10.486.10:FF:000003">
    <property type="entry name" value="ATP-dependent DNA helicase"/>
    <property type="match status" value="1"/>
</dbReference>
<feature type="binding site" evidence="11">
    <location>
        <begin position="28"/>
        <end position="35"/>
    </location>
    <ligand>
        <name>ATP</name>
        <dbReference type="ChEBI" id="CHEBI:30616"/>
    </ligand>
</feature>
<keyword evidence="2 11" id="KW-0547">Nucleotide-binding</keyword>
<dbReference type="SUPFAM" id="SSF52540">
    <property type="entry name" value="P-loop containing nucleoside triphosphate hydrolases"/>
    <property type="match status" value="1"/>
</dbReference>
<comment type="catalytic activity">
    <reaction evidence="10">
        <text>ATP + H2O = ADP + phosphate + H(+)</text>
        <dbReference type="Rhea" id="RHEA:13065"/>
        <dbReference type="ChEBI" id="CHEBI:15377"/>
        <dbReference type="ChEBI" id="CHEBI:15378"/>
        <dbReference type="ChEBI" id="CHEBI:30616"/>
        <dbReference type="ChEBI" id="CHEBI:43474"/>
        <dbReference type="ChEBI" id="CHEBI:456216"/>
        <dbReference type="EC" id="5.6.2.4"/>
    </reaction>
</comment>
<dbReference type="GO" id="GO:0003677">
    <property type="term" value="F:DNA binding"/>
    <property type="evidence" value="ECO:0007669"/>
    <property type="project" value="UniProtKB-KW"/>
</dbReference>
<dbReference type="GO" id="GO:0005829">
    <property type="term" value="C:cytosol"/>
    <property type="evidence" value="ECO:0007669"/>
    <property type="project" value="TreeGrafter"/>
</dbReference>
<keyword evidence="3 11" id="KW-0378">Hydrolase</keyword>
<dbReference type="InterPro" id="IPR000212">
    <property type="entry name" value="DNA_helicase_UvrD/REP"/>
</dbReference>
<dbReference type="Gene3D" id="3.40.50.300">
    <property type="entry name" value="P-loop containing nucleotide triphosphate hydrolases"/>
    <property type="match status" value="2"/>
</dbReference>
<evidence type="ECO:0000256" key="3">
    <source>
        <dbReference type="ARBA" id="ARBA00022801"/>
    </source>
</evidence>
<dbReference type="GO" id="GO:0043138">
    <property type="term" value="F:3'-5' DNA helicase activity"/>
    <property type="evidence" value="ECO:0007669"/>
    <property type="project" value="UniProtKB-EC"/>
</dbReference>
<proteinExistence type="inferred from homology"/>
<evidence type="ECO:0000256" key="5">
    <source>
        <dbReference type="ARBA" id="ARBA00022840"/>
    </source>
</evidence>
<dbReference type="GO" id="GO:0033202">
    <property type="term" value="C:DNA helicase complex"/>
    <property type="evidence" value="ECO:0007669"/>
    <property type="project" value="TreeGrafter"/>
</dbReference>
<dbReference type="CDD" id="cd17932">
    <property type="entry name" value="DEXQc_UvrD"/>
    <property type="match status" value="1"/>
</dbReference>
<dbReference type="InterPro" id="IPR013986">
    <property type="entry name" value="DExx_box_DNA_helicase_dom_sf"/>
</dbReference>
<evidence type="ECO:0000256" key="7">
    <source>
        <dbReference type="ARBA" id="ARBA00023235"/>
    </source>
</evidence>
<keyword evidence="5 11" id="KW-0067">ATP-binding</keyword>
<keyword evidence="7" id="KW-0413">Isomerase</keyword>
<evidence type="ECO:0000256" key="1">
    <source>
        <dbReference type="ARBA" id="ARBA00009922"/>
    </source>
</evidence>
<dbReference type="InterPro" id="IPR014017">
    <property type="entry name" value="DNA_helicase_UvrD-like_C"/>
</dbReference>
<name>A0AAU8GC88_9CHLR</name>
<evidence type="ECO:0000256" key="10">
    <source>
        <dbReference type="ARBA" id="ARBA00048988"/>
    </source>
</evidence>
<evidence type="ECO:0000313" key="15">
    <source>
        <dbReference type="EMBL" id="XCH34051.1"/>
    </source>
</evidence>
<dbReference type="EMBL" id="CP159307">
    <property type="protein sequence ID" value="XCH34051.1"/>
    <property type="molecule type" value="Genomic_DNA"/>
</dbReference>
<dbReference type="AlphaFoldDB" id="A0AAU8GC88"/>
<dbReference type="GO" id="GO:0005524">
    <property type="term" value="F:ATP binding"/>
    <property type="evidence" value="ECO:0007669"/>
    <property type="project" value="UniProtKB-UniRule"/>
</dbReference>
<dbReference type="CDD" id="cd18807">
    <property type="entry name" value="SF1_C_UvrD"/>
    <property type="match status" value="1"/>
</dbReference>
<evidence type="ECO:0000256" key="8">
    <source>
        <dbReference type="ARBA" id="ARBA00034617"/>
    </source>
</evidence>
<dbReference type="RefSeq" id="WP_353715237.1">
    <property type="nucleotide sequence ID" value="NZ_CP159307.1"/>
</dbReference>
<comment type="catalytic activity">
    <reaction evidence="8">
        <text>Couples ATP hydrolysis with the unwinding of duplex DNA by translocating in the 3'-5' direction.</text>
        <dbReference type="EC" id="5.6.2.4"/>
    </reaction>
</comment>
<evidence type="ECO:0000256" key="6">
    <source>
        <dbReference type="ARBA" id="ARBA00023125"/>
    </source>
</evidence>
<dbReference type="PANTHER" id="PTHR11070:SF2">
    <property type="entry name" value="ATP-DEPENDENT DNA HELICASE SRS2"/>
    <property type="match status" value="1"/>
</dbReference>
<dbReference type="GO" id="GO:0000725">
    <property type="term" value="P:recombinational repair"/>
    <property type="evidence" value="ECO:0007669"/>
    <property type="project" value="TreeGrafter"/>
</dbReference>
<dbReference type="PANTHER" id="PTHR11070">
    <property type="entry name" value="UVRD / RECB / PCRA DNA HELICASE FAMILY MEMBER"/>
    <property type="match status" value="1"/>
</dbReference>
<keyword evidence="4 11" id="KW-0347">Helicase</keyword>
<dbReference type="InterPro" id="IPR014016">
    <property type="entry name" value="UvrD-like_ATP-bd"/>
</dbReference>
<gene>
    <name evidence="15" type="ORF">ABV300_03995</name>
</gene>
<evidence type="ECO:0000256" key="11">
    <source>
        <dbReference type="PROSITE-ProRule" id="PRU00560"/>
    </source>
</evidence>
<evidence type="ECO:0000256" key="12">
    <source>
        <dbReference type="SAM" id="MobiDB-lite"/>
    </source>
</evidence>
<dbReference type="GO" id="GO:0016787">
    <property type="term" value="F:hydrolase activity"/>
    <property type="evidence" value="ECO:0007669"/>
    <property type="project" value="UniProtKB-UniRule"/>
</dbReference>
<dbReference type="Gene3D" id="1.10.486.10">
    <property type="entry name" value="PCRA, domain 4"/>
    <property type="match status" value="1"/>
</dbReference>
<evidence type="ECO:0000256" key="9">
    <source>
        <dbReference type="ARBA" id="ARBA00034808"/>
    </source>
</evidence>
<dbReference type="FunFam" id="1.10.10.160:FF:000001">
    <property type="entry name" value="ATP-dependent DNA helicase"/>
    <property type="match status" value="1"/>
</dbReference>
<dbReference type="PROSITE" id="PS51198">
    <property type="entry name" value="UVRD_HELICASE_ATP_BIND"/>
    <property type="match status" value="1"/>
</dbReference>
<feature type="region of interest" description="Disordered" evidence="12">
    <location>
        <begin position="698"/>
        <end position="723"/>
    </location>
</feature>
<dbReference type="PROSITE" id="PS51217">
    <property type="entry name" value="UVRD_HELICASE_CTER"/>
    <property type="match status" value="1"/>
</dbReference>
<dbReference type="GO" id="GO:0009314">
    <property type="term" value="P:response to radiation"/>
    <property type="evidence" value="ECO:0007669"/>
    <property type="project" value="UniProtKB-ARBA"/>
</dbReference>
<dbReference type="Pfam" id="PF21196">
    <property type="entry name" value="PcrA_UvrD_tudor"/>
    <property type="match status" value="1"/>
</dbReference>
<evidence type="ECO:0000259" key="13">
    <source>
        <dbReference type="PROSITE" id="PS51198"/>
    </source>
</evidence>
<organism evidence="15">
    <name type="scientific">Dehalogenimonas sp. 4OHTPN</name>
    <dbReference type="NCBI Taxonomy" id="3166643"/>
    <lineage>
        <taxon>Bacteria</taxon>
        <taxon>Bacillati</taxon>
        <taxon>Chloroflexota</taxon>
        <taxon>Dehalococcoidia</taxon>
        <taxon>Dehalococcoidales</taxon>
        <taxon>Dehalococcoidaceae</taxon>
        <taxon>Dehalogenimonas</taxon>
    </lineage>
</organism>
<protein>
    <recommendedName>
        <fullName evidence="9">DNA 3'-5' helicase</fullName>
        <ecNumber evidence="9">5.6.2.4</ecNumber>
    </recommendedName>
</protein>
<feature type="domain" description="UvrD-like helicase ATP-binding" evidence="13">
    <location>
        <begin position="7"/>
        <end position="286"/>
    </location>
</feature>
<comment type="similarity">
    <text evidence="1">Belongs to the helicase family. UvrD subfamily.</text>
</comment>
<dbReference type="Pfam" id="PF13361">
    <property type="entry name" value="UvrD_C"/>
    <property type="match status" value="1"/>
</dbReference>
<feature type="domain" description="UvrD-like helicase C-terminal" evidence="14">
    <location>
        <begin position="287"/>
        <end position="563"/>
    </location>
</feature>
<evidence type="ECO:0000256" key="4">
    <source>
        <dbReference type="ARBA" id="ARBA00022806"/>
    </source>
</evidence>
<dbReference type="InterPro" id="IPR027417">
    <property type="entry name" value="P-loop_NTPase"/>
</dbReference>
<evidence type="ECO:0000256" key="2">
    <source>
        <dbReference type="ARBA" id="ARBA00022741"/>
    </source>
</evidence>
<keyword evidence="6" id="KW-0238">DNA-binding</keyword>
<evidence type="ECO:0000259" key="14">
    <source>
        <dbReference type="PROSITE" id="PS51217"/>
    </source>
</evidence>
<sequence length="769" mass="86993">MTIDLLKDLNPAQRKAAEAISGPILILAGPGSGKTRVITYRIAYLVRTVGVNPHRILAVTFTNKAAREMRERLERLLAGSVNDMTLGTFHAICAGILRRDGQAIGIQREFVIFDADDQEKLLKQAAADANVDPKQYPVGKIAAAISSAKSQMTTPEKFRENARNYFDEIVARVYERYEKMLLQNNAVDFDDLLLKTVFLFKRHPEILKRYQERYVHLLVDEFQDTNLVQYELVKLLAGRHRNVAVVGDPDQSIYSWRAADLRNVFNFERDFPDAQIYYLEQNYRSTARILEVASSVIADNRARKDIKLWTENEPGDPVCLLEAYNEQEEAQMVVREAERLTGSKKYRLSDIAVMYRTNAQSRALEEAFIRYGVPYKLVAGTRFYERREVKDLIAYFRLIHNPADSVSLMRIINVPTRGLGEKSIVEMQAWARGKGLSLFEALEASSTAVDKPPLTARALASFDIFYKLIHGLIEDSRQMSFLEFFDRVLERSGYGAYLKAQPDSEERLENIAELRTVAEPFNGLPPGEALSPFLESVSLVSDLDNLDETEGGVTLITLHQAKGLEFPVVFIVGLEEGVLPHFRSFDDPAQMEEERRLCYVGVTRAKRRLYLLRAFRRSLMGGSTVNEPSRFLSAIPLSLTTEAQQEDTWGVSYYKHEQEALAKKLEYLRGRGGPVEIPPLQKKLYQYSERPSQVQVAQASKSAAPGLSRTHVKPSAPAYKTGDQVRHPVFGDGIVISTLPVKDDHEIVVSFKDKGLKKLLLSFAKLEKI</sequence>
<reference evidence="15" key="1">
    <citation type="submission" date="2024-06" db="EMBL/GenBank/DDBJ databases">
        <title>A Novel Isolate, Dehalogenimonas sp. Strain 4OHTPN, Dechlorinates Aromatic 4 Hydroxy chlorothalonil by a Novel Reductive Dehalogenase.</title>
        <authorList>
            <person name="Liu G."/>
        </authorList>
    </citation>
    <scope>NUCLEOTIDE SEQUENCE</scope>
    <source>
        <strain evidence="15">4OHTPN</strain>
    </source>
</reference>
<dbReference type="EC" id="5.6.2.4" evidence="9"/>